<dbReference type="CDD" id="cd04301">
    <property type="entry name" value="NAT_SF"/>
    <property type="match status" value="1"/>
</dbReference>
<dbReference type="AlphaFoldDB" id="A0AAE0U0X2"/>
<dbReference type="InterPro" id="IPR016181">
    <property type="entry name" value="Acyl_CoA_acyltransferase"/>
</dbReference>
<gene>
    <name evidence="2" type="ORF">B0H63DRAFT_468443</name>
</gene>
<dbReference type="Proteomes" id="UP001285441">
    <property type="component" value="Unassembled WGS sequence"/>
</dbReference>
<dbReference type="InterPro" id="IPR000182">
    <property type="entry name" value="GNAT_dom"/>
</dbReference>
<reference evidence="2" key="1">
    <citation type="journal article" date="2023" name="Mol. Phylogenet. Evol.">
        <title>Genome-scale phylogeny and comparative genomics of the fungal order Sordariales.</title>
        <authorList>
            <person name="Hensen N."/>
            <person name="Bonometti L."/>
            <person name="Westerberg I."/>
            <person name="Brannstrom I.O."/>
            <person name="Guillou S."/>
            <person name="Cros-Aarteil S."/>
            <person name="Calhoun S."/>
            <person name="Haridas S."/>
            <person name="Kuo A."/>
            <person name="Mondo S."/>
            <person name="Pangilinan J."/>
            <person name="Riley R."/>
            <person name="LaButti K."/>
            <person name="Andreopoulos B."/>
            <person name="Lipzen A."/>
            <person name="Chen C."/>
            <person name="Yan M."/>
            <person name="Daum C."/>
            <person name="Ng V."/>
            <person name="Clum A."/>
            <person name="Steindorff A."/>
            <person name="Ohm R.A."/>
            <person name="Martin F."/>
            <person name="Silar P."/>
            <person name="Natvig D.O."/>
            <person name="Lalanne C."/>
            <person name="Gautier V."/>
            <person name="Ament-Velasquez S.L."/>
            <person name="Kruys A."/>
            <person name="Hutchinson M.I."/>
            <person name="Powell A.J."/>
            <person name="Barry K."/>
            <person name="Miller A.N."/>
            <person name="Grigoriev I.V."/>
            <person name="Debuchy R."/>
            <person name="Gladieux P."/>
            <person name="Hiltunen Thoren M."/>
            <person name="Johannesson H."/>
        </authorList>
    </citation>
    <scope>NUCLEOTIDE SEQUENCE</scope>
    <source>
        <strain evidence="2">CBS 232.78</strain>
    </source>
</reference>
<feature type="domain" description="N-acetyltransferase" evidence="1">
    <location>
        <begin position="106"/>
        <end position="248"/>
    </location>
</feature>
<evidence type="ECO:0000313" key="3">
    <source>
        <dbReference type="Proteomes" id="UP001285441"/>
    </source>
</evidence>
<dbReference type="PANTHER" id="PTHR42791:SF2">
    <property type="entry name" value="N-ACETYLTRANSFERASE DOMAIN-CONTAINING PROTEIN"/>
    <property type="match status" value="1"/>
</dbReference>
<evidence type="ECO:0000313" key="2">
    <source>
        <dbReference type="EMBL" id="KAK3386827.1"/>
    </source>
</evidence>
<sequence>MCARRICGGERGTMYSAPSPPPAAGMSLREATLADLDAMTWVLVAASPLDPVYPYRFPDRLSYPAEFAQLCRQKCREYLATSTVMVCEMEAWPSFPSASECGQKARRVVAFSAWDAPVAQSTPPHVAEPLSKPVHNPVSPVTIGNQDRMNAFRKACQENKASFFDARYPRGHMFLKILLCHPDYQRKGAGQALTTWGINRAKALGLNTTVFASPMGHRLYKKLGFQPIGSFRVQLVGDEDFLEIPALIFKPQDDGQHEVRPVKRAATRETMVLRVQSTFHHTREIQVRTDE</sequence>
<dbReference type="EMBL" id="JAULSW010000003">
    <property type="protein sequence ID" value="KAK3386827.1"/>
    <property type="molecule type" value="Genomic_DNA"/>
</dbReference>
<comment type="caution">
    <text evidence="2">The sequence shown here is derived from an EMBL/GenBank/DDBJ whole genome shotgun (WGS) entry which is preliminary data.</text>
</comment>
<name>A0AAE0U0X2_9PEZI</name>
<reference evidence="2" key="2">
    <citation type="submission" date="2023-06" db="EMBL/GenBank/DDBJ databases">
        <authorList>
            <consortium name="Lawrence Berkeley National Laboratory"/>
            <person name="Haridas S."/>
            <person name="Hensen N."/>
            <person name="Bonometti L."/>
            <person name="Westerberg I."/>
            <person name="Brannstrom I.O."/>
            <person name="Guillou S."/>
            <person name="Cros-Aarteil S."/>
            <person name="Calhoun S."/>
            <person name="Kuo A."/>
            <person name="Mondo S."/>
            <person name="Pangilinan J."/>
            <person name="Riley R."/>
            <person name="LaButti K."/>
            <person name="Andreopoulos B."/>
            <person name="Lipzen A."/>
            <person name="Chen C."/>
            <person name="Yanf M."/>
            <person name="Daum C."/>
            <person name="Ng V."/>
            <person name="Clum A."/>
            <person name="Steindorff A."/>
            <person name="Ohm R."/>
            <person name="Martin F."/>
            <person name="Silar P."/>
            <person name="Natvig D."/>
            <person name="Lalanne C."/>
            <person name="Gautier V."/>
            <person name="Ament-velasquez S.L."/>
            <person name="Kruys A."/>
            <person name="Hutchinson M.I."/>
            <person name="Powell A.J."/>
            <person name="Barry K."/>
            <person name="Miller A.N."/>
            <person name="Grigoriev I.V."/>
            <person name="Debuchy R."/>
            <person name="Gladieux P."/>
            <person name="Thoren M.H."/>
            <person name="Johannesson H."/>
        </authorList>
    </citation>
    <scope>NUCLEOTIDE SEQUENCE</scope>
    <source>
        <strain evidence="2">CBS 232.78</strain>
    </source>
</reference>
<keyword evidence="3" id="KW-1185">Reference proteome</keyword>
<dbReference type="GO" id="GO:0016747">
    <property type="term" value="F:acyltransferase activity, transferring groups other than amino-acyl groups"/>
    <property type="evidence" value="ECO:0007669"/>
    <property type="project" value="InterPro"/>
</dbReference>
<evidence type="ECO:0000259" key="1">
    <source>
        <dbReference type="PROSITE" id="PS51186"/>
    </source>
</evidence>
<dbReference type="InterPro" id="IPR052523">
    <property type="entry name" value="Trichothecene_AcTrans"/>
</dbReference>
<organism evidence="2 3">
    <name type="scientific">Podospora didyma</name>
    <dbReference type="NCBI Taxonomy" id="330526"/>
    <lineage>
        <taxon>Eukaryota</taxon>
        <taxon>Fungi</taxon>
        <taxon>Dikarya</taxon>
        <taxon>Ascomycota</taxon>
        <taxon>Pezizomycotina</taxon>
        <taxon>Sordariomycetes</taxon>
        <taxon>Sordariomycetidae</taxon>
        <taxon>Sordariales</taxon>
        <taxon>Podosporaceae</taxon>
        <taxon>Podospora</taxon>
    </lineage>
</organism>
<dbReference type="SUPFAM" id="SSF55729">
    <property type="entry name" value="Acyl-CoA N-acyltransferases (Nat)"/>
    <property type="match status" value="1"/>
</dbReference>
<dbReference type="Gene3D" id="3.40.630.30">
    <property type="match status" value="1"/>
</dbReference>
<dbReference type="Pfam" id="PF13508">
    <property type="entry name" value="Acetyltransf_7"/>
    <property type="match status" value="1"/>
</dbReference>
<proteinExistence type="predicted"/>
<dbReference type="PROSITE" id="PS51186">
    <property type="entry name" value="GNAT"/>
    <property type="match status" value="1"/>
</dbReference>
<dbReference type="PANTHER" id="PTHR42791">
    <property type="entry name" value="GNAT FAMILY ACETYLTRANSFERASE"/>
    <property type="match status" value="1"/>
</dbReference>
<protein>
    <recommendedName>
        <fullName evidence="1">N-acetyltransferase domain-containing protein</fullName>
    </recommendedName>
</protein>
<accession>A0AAE0U0X2</accession>